<evidence type="ECO:0000256" key="1">
    <source>
        <dbReference type="ARBA" id="ARBA00022723"/>
    </source>
</evidence>
<dbReference type="InterPro" id="IPR036409">
    <property type="entry name" value="Aldolase_II/adducin_N_sf"/>
</dbReference>
<name>X0YGM2_9ZZZZ</name>
<evidence type="ECO:0000259" key="3">
    <source>
        <dbReference type="Pfam" id="PF00596"/>
    </source>
</evidence>
<organism evidence="4">
    <name type="scientific">marine sediment metagenome</name>
    <dbReference type="NCBI Taxonomy" id="412755"/>
    <lineage>
        <taxon>unclassified sequences</taxon>
        <taxon>metagenomes</taxon>
        <taxon>ecological metagenomes</taxon>
    </lineage>
</organism>
<dbReference type="SUPFAM" id="SSF53639">
    <property type="entry name" value="AraD/HMP-PK domain-like"/>
    <property type="match status" value="1"/>
</dbReference>
<keyword evidence="2" id="KW-0456">Lyase</keyword>
<dbReference type="GO" id="GO:0046872">
    <property type="term" value="F:metal ion binding"/>
    <property type="evidence" value="ECO:0007669"/>
    <property type="project" value="UniProtKB-KW"/>
</dbReference>
<dbReference type="PANTHER" id="PTHR22789">
    <property type="entry name" value="FUCULOSE PHOSPHATE ALDOLASE"/>
    <property type="match status" value="1"/>
</dbReference>
<comment type="caution">
    <text evidence="4">The sequence shown here is derived from an EMBL/GenBank/DDBJ whole genome shotgun (WGS) entry which is preliminary data.</text>
</comment>
<feature type="non-terminal residue" evidence="4">
    <location>
        <position position="86"/>
    </location>
</feature>
<dbReference type="GO" id="GO:0019323">
    <property type="term" value="P:pentose catabolic process"/>
    <property type="evidence" value="ECO:0007669"/>
    <property type="project" value="TreeGrafter"/>
</dbReference>
<dbReference type="GO" id="GO:0016832">
    <property type="term" value="F:aldehyde-lyase activity"/>
    <property type="evidence" value="ECO:0007669"/>
    <property type="project" value="TreeGrafter"/>
</dbReference>
<sequence>MSSEREEEFRAVGRMLWEAGLVSSHGGNMSVRLPDGALLITRTGAMLGRLDEGDLVTVAADGSSEGQPSMDTAVHRAVYATTAAGA</sequence>
<dbReference type="GO" id="GO:0005829">
    <property type="term" value="C:cytosol"/>
    <property type="evidence" value="ECO:0007669"/>
    <property type="project" value="TreeGrafter"/>
</dbReference>
<dbReference type="Gene3D" id="3.40.225.10">
    <property type="entry name" value="Class II aldolase/adducin N-terminal domain"/>
    <property type="match status" value="1"/>
</dbReference>
<accession>X0YGM2</accession>
<dbReference type="AlphaFoldDB" id="X0YGM2"/>
<evidence type="ECO:0000256" key="2">
    <source>
        <dbReference type="ARBA" id="ARBA00023239"/>
    </source>
</evidence>
<dbReference type="InterPro" id="IPR001303">
    <property type="entry name" value="Aldolase_II/adducin_N"/>
</dbReference>
<gene>
    <name evidence="4" type="ORF">S01H1_75011</name>
</gene>
<feature type="domain" description="Class II aldolase/adducin N-terminal" evidence="3">
    <location>
        <begin position="8"/>
        <end position="81"/>
    </location>
</feature>
<protein>
    <recommendedName>
        <fullName evidence="3">Class II aldolase/adducin N-terminal domain-containing protein</fullName>
    </recommendedName>
</protein>
<dbReference type="Pfam" id="PF00596">
    <property type="entry name" value="Aldolase_II"/>
    <property type="match status" value="1"/>
</dbReference>
<dbReference type="InterPro" id="IPR050197">
    <property type="entry name" value="Aldolase_class_II_sugar_metab"/>
</dbReference>
<dbReference type="EMBL" id="BARS01050217">
    <property type="protein sequence ID" value="GAG46362.1"/>
    <property type="molecule type" value="Genomic_DNA"/>
</dbReference>
<keyword evidence="1" id="KW-0479">Metal-binding</keyword>
<evidence type="ECO:0000313" key="4">
    <source>
        <dbReference type="EMBL" id="GAG46362.1"/>
    </source>
</evidence>
<proteinExistence type="predicted"/>
<dbReference type="PANTHER" id="PTHR22789:SF0">
    <property type="entry name" value="3-OXO-TETRONATE 4-PHOSPHATE DECARBOXYLASE-RELATED"/>
    <property type="match status" value="1"/>
</dbReference>
<reference evidence="4" key="1">
    <citation type="journal article" date="2014" name="Front. Microbiol.">
        <title>High frequency of phylogenetically diverse reductive dehalogenase-homologous genes in deep subseafloor sedimentary metagenomes.</title>
        <authorList>
            <person name="Kawai M."/>
            <person name="Futagami T."/>
            <person name="Toyoda A."/>
            <person name="Takaki Y."/>
            <person name="Nishi S."/>
            <person name="Hori S."/>
            <person name="Arai W."/>
            <person name="Tsubouchi T."/>
            <person name="Morono Y."/>
            <person name="Uchiyama I."/>
            <person name="Ito T."/>
            <person name="Fujiyama A."/>
            <person name="Inagaki F."/>
            <person name="Takami H."/>
        </authorList>
    </citation>
    <scope>NUCLEOTIDE SEQUENCE</scope>
    <source>
        <strain evidence="4">Expedition CK06-06</strain>
    </source>
</reference>